<dbReference type="InterPro" id="IPR001466">
    <property type="entry name" value="Beta-lactam-related"/>
</dbReference>
<dbReference type="InterPro" id="IPR012338">
    <property type="entry name" value="Beta-lactam/transpept-like"/>
</dbReference>
<organism evidence="2 3">
    <name type="scientific">Algoriphagus chordae</name>
    <dbReference type="NCBI Taxonomy" id="237019"/>
    <lineage>
        <taxon>Bacteria</taxon>
        <taxon>Pseudomonadati</taxon>
        <taxon>Bacteroidota</taxon>
        <taxon>Cytophagia</taxon>
        <taxon>Cytophagales</taxon>
        <taxon>Cyclobacteriaceae</taxon>
        <taxon>Algoriphagus</taxon>
    </lineage>
</organism>
<accession>A0A2W7QVU6</accession>
<dbReference type="PANTHER" id="PTHR43283:SF3">
    <property type="entry name" value="BETA-LACTAMASE FAMILY PROTEIN (AFU_ORTHOLOGUE AFUA_5G07500)"/>
    <property type="match status" value="1"/>
</dbReference>
<dbReference type="SUPFAM" id="SSF56601">
    <property type="entry name" value="beta-lactamase/transpeptidase-like"/>
    <property type="match status" value="1"/>
</dbReference>
<evidence type="ECO:0000313" key="2">
    <source>
        <dbReference type="EMBL" id="PZX47797.1"/>
    </source>
</evidence>
<reference evidence="2 3" key="1">
    <citation type="submission" date="2018-06" db="EMBL/GenBank/DDBJ databases">
        <title>Genomic Encyclopedia of Archaeal and Bacterial Type Strains, Phase II (KMG-II): from individual species to whole genera.</title>
        <authorList>
            <person name="Goeker M."/>
        </authorList>
    </citation>
    <scope>NUCLEOTIDE SEQUENCE [LARGE SCALE GENOMIC DNA]</scope>
    <source>
        <strain evidence="2 3">DSM 19830</strain>
    </source>
</reference>
<name>A0A2W7QVU6_9BACT</name>
<dbReference type="OrthoDB" id="1522765at2"/>
<dbReference type="EMBL" id="QKZT01000022">
    <property type="protein sequence ID" value="PZX47797.1"/>
    <property type="molecule type" value="Genomic_DNA"/>
</dbReference>
<gene>
    <name evidence="2" type="ORF">LV85_03781</name>
</gene>
<dbReference type="AlphaFoldDB" id="A0A2W7QVU6"/>
<dbReference type="InterPro" id="IPR050789">
    <property type="entry name" value="Diverse_Enzym_Activities"/>
</dbReference>
<dbReference type="PANTHER" id="PTHR43283">
    <property type="entry name" value="BETA-LACTAMASE-RELATED"/>
    <property type="match status" value="1"/>
</dbReference>
<dbReference type="Proteomes" id="UP000248882">
    <property type="component" value="Unassembled WGS sequence"/>
</dbReference>
<protein>
    <submittedName>
        <fullName evidence="2">CubicO group peptidase (Beta-lactamase class C family)</fullName>
    </submittedName>
</protein>
<proteinExistence type="predicted"/>
<evidence type="ECO:0000313" key="3">
    <source>
        <dbReference type="Proteomes" id="UP000248882"/>
    </source>
</evidence>
<dbReference type="Pfam" id="PF00144">
    <property type="entry name" value="Beta-lactamase"/>
    <property type="match status" value="1"/>
</dbReference>
<feature type="domain" description="Beta-lactamase-related" evidence="1">
    <location>
        <begin position="38"/>
        <end position="400"/>
    </location>
</feature>
<evidence type="ECO:0000259" key="1">
    <source>
        <dbReference type="Pfam" id="PF00144"/>
    </source>
</evidence>
<dbReference type="PROSITE" id="PS51257">
    <property type="entry name" value="PROKAR_LIPOPROTEIN"/>
    <property type="match status" value="1"/>
</dbReference>
<sequence>MKQLFLYACAILIFSSSCQEKEPSAPLLVNDQTRARIDSTLSSFVASGNLAGVSALIFEKDQEVYYNAFGYADLEKQVKMDRNTIVQIYSMTKPITGTALMTLYEEGEFQLDDPLEKYAPEFADMQVYDGVDENGNIKLVDADRSVTIRDITRHTAGFPNRADIPGLSEILAVKDPRSFEIDLTEMAKRIGEVPLWFQPGTQWEYGQSVDVQAFLVERISGTPYKEYVQTHVLDPLKMSKTRYFVPEGDRSKMSASYRRTGEGKLEQMPNEEAHRFNINEWPLTPGGFGFTSTLDDYMTFARMLVHKGEFEGTRILQPETVQLMSTNQLPESVTERSWLPSKGNVGFGIDFAVRVAPPTSAEEMNGIVGEFFWDGAASTLFWVDPVNEITAVLFVQLFPYDQIKLHKKFKDAVYGKYQPSESN</sequence>
<dbReference type="Gene3D" id="3.40.710.10">
    <property type="entry name" value="DD-peptidase/beta-lactamase superfamily"/>
    <property type="match status" value="1"/>
</dbReference>
<keyword evidence="3" id="KW-1185">Reference proteome</keyword>
<dbReference type="RefSeq" id="WP_111322348.1">
    <property type="nucleotide sequence ID" value="NZ_QKZT01000022.1"/>
</dbReference>
<comment type="caution">
    <text evidence="2">The sequence shown here is derived from an EMBL/GenBank/DDBJ whole genome shotgun (WGS) entry which is preliminary data.</text>
</comment>